<keyword evidence="1" id="KW-0732">Signal</keyword>
<evidence type="ECO:0000313" key="2">
    <source>
        <dbReference type="EMBL" id="RDL43905.1"/>
    </source>
</evidence>
<feature type="chain" id="PRO_5016696052" description="Outer membrane protein beta-barrel domain-containing protein" evidence="1">
    <location>
        <begin position="22"/>
        <end position="230"/>
    </location>
</feature>
<evidence type="ECO:0008006" key="4">
    <source>
        <dbReference type="Google" id="ProtNLM"/>
    </source>
</evidence>
<sequence length="230" mass="26131">MKFAKLFTVTACIVLSSYASAERELPNFELSLGGGTAIGAELFNIDFTVNIPVLEYFSAQINLDSNYIFGDNVYGDFALSEFNGLGFVRVSEGRVGLGFGTLQKKSRSGAFETQQKPVTHLLASYYAEDVTIDWRYSSYSDTFEKFTSVKAGVIWYPDSNRRIGLYRERFDNREGWRLETFIQPEKYRQHLAVGALIRDGGSDILPYMGLELRYYFDRGLGTKARDRGYH</sequence>
<evidence type="ECO:0000313" key="3">
    <source>
        <dbReference type="Proteomes" id="UP000254326"/>
    </source>
</evidence>
<keyword evidence="3" id="KW-1185">Reference proteome</keyword>
<evidence type="ECO:0000256" key="1">
    <source>
        <dbReference type="SAM" id="SignalP"/>
    </source>
</evidence>
<gene>
    <name evidence="2" type="ORF">DN730_12035</name>
</gene>
<comment type="caution">
    <text evidence="2">The sequence shown here is derived from an EMBL/GenBank/DDBJ whole genome shotgun (WGS) entry which is preliminary data.</text>
</comment>
<dbReference type="Proteomes" id="UP000254326">
    <property type="component" value="Unassembled WGS sequence"/>
</dbReference>
<organism evidence="2 3">
    <name type="scientific">Marinomonas piezotolerans</name>
    <dbReference type="NCBI Taxonomy" id="2213058"/>
    <lineage>
        <taxon>Bacteria</taxon>
        <taxon>Pseudomonadati</taxon>
        <taxon>Pseudomonadota</taxon>
        <taxon>Gammaproteobacteria</taxon>
        <taxon>Oceanospirillales</taxon>
        <taxon>Oceanospirillaceae</taxon>
        <taxon>Marinomonas</taxon>
    </lineage>
</organism>
<dbReference type="AlphaFoldDB" id="A0A370U817"/>
<accession>A0A370U817</accession>
<reference evidence="2 3" key="1">
    <citation type="submission" date="2018-06" db="EMBL/GenBank/DDBJ databases">
        <title>Marinomonas sp. YLB-05 draft genome sequence.</title>
        <authorList>
            <person name="Yu L."/>
            <person name="Tang X."/>
        </authorList>
    </citation>
    <scope>NUCLEOTIDE SEQUENCE [LARGE SCALE GENOMIC DNA]</scope>
    <source>
        <strain evidence="2 3">YLB-05</strain>
    </source>
</reference>
<dbReference type="RefSeq" id="WP_115468390.1">
    <property type="nucleotide sequence ID" value="NZ_QKRA01000005.1"/>
</dbReference>
<protein>
    <recommendedName>
        <fullName evidence="4">Outer membrane protein beta-barrel domain-containing protein</fullName>
    </recommendedName>
</protein>
<name>A0A370U817_9GAMM</name>
<proteinExistence type="predicted"/>
<dbReference type="OrthoDB" id="6101863at2"/>
<feature type="signal peptide" evidence="1">
    <location>
        <begin position="1"/>
        <end position="21"/>
    </location>
</feature>
<dbReference type="EMBL" id="QKRA01000005">
    <property type="protein sequence ID" value="RDL43905.1"/>
    <property type="molecule type" value="Genomic_DNA"/>
</dbReference>